<accession>A0ABN2S1K6</accession>
<sequence>MPALRENSVTTSTSQLPGARADSGVDLVIEQLDGRSLPMGGMLSPTSICWGGTIPAVRGGM</sequence>
<organism evidence="2 3">
    <name type="scientific">Amycolatopsis minnesotensis</name>
    <dbReference type="NCBI Taxonomy" id="337894"/>
    <lineage>
        <taxon>Bacteria</taxon>
        <taxon>Bacillati</taxon>
        <taxon>Actinomycetota</taxon>
        <taxon>Actinomycetes</taxon>
        <taxon>Pseudonocardiales</taxon>
        <taxon>Pseudonocardiaceae</taxon>
        <taxon>Amycolatopsis</taxon>
    </lineage>
</organism>
<dbReference type="EMBL" id="BAAANN010000030">
    <property type="protein sequence ID" value="GAA1978469.1"/>
    <property type="molecule type" value="Genomic_DNA"/>
</dbReference>
<reference evidence="2 3" key="1">
    <citation type="journal article" date="2019" name="Int. J. Syst. Evol. Microbiol.">
        <title>The Global Catalogue of Microorganisms (GCM) 10K type strain sequencing project: providing services to taxonomists for standard genome sequencing and annotation.</title>
        <authorList>
            <consortium name="The Broad Institute Genomics Platform"/>
            <consortium name="The Broad Institute Genome Sequencing Center for Infectious Disease"/>
            <person name="Wu L."/>
            <person name="Ma J."/>
        </authorList>
    </citation>
    <scope>NUCLEOTIDE SEQUENCE [LARGE SCALE GENOMIC DNA]</scope>
    <source>
        <strain evidence="2 3">JCM 14545</strain>
    </source>
</reference>
<feature type="compositionally biased region" description="Polar residues" evidence="1">
    <location>
        <begin position="7"/>
        <end position="16"/>
    </location>
</feature>
<name>A0ABN2S1K6_9PSEU</name>
<proteinExistence type="predicted"/>
<evidence type="ECO:0000256" key="1">
    <source>
        <dbReference type="SAM" id="MobiDB-lite"/>
    </source>
</evidence>
<comment type="caution">
    <text evidence="2">The sequence shown here is derived from an EMBL/GenBank/DDBJ whole genome shotgun (WGS) entry which is preliminary data.</text>
</comment>
<dbReference type="RefSeq" id="WP_344427178.1">
    <property type="nucleotide sequence ID" value="NZ_BAAANN010000030.1"/>
</dbReference>
<keyword evidence="3" id="KW-1185">Reference proteome</keyword>
<feature type="region of interest" description="Disordered" evidence="1">
    <location>
        <begin position="1"/>
        <end position="20"/>
    </location>
</feature>
<gene>
    <name evidence="2" type="ORF">GCM10009754_63100</name>
</gene>
<evidence type="ECO:0000313" key="2">
    <source>
        <dbReference type="EMBL" id="GAA1978469.1"/>
    </source>
</evidence>
<evidence type="ECO:0000313" key="3">
    <source>
        <dbReference type="Proteomes" id="UP001501116"/>
    </source>
</evidence>
<protein>
    <submittedName>
        <fullName evidence="2">Uncharacterized protein</fullName>
    </submittedName>
</protein>
<dbReference type="Proteomes" id="UP001501116">
    <property type="component" value="Unassembled WGS sequence"/>
</dbReference>